<reference evidence="3 4" key="1">
    <citation type="submission" date="2016-11" db="EMBL/GenBank/DDBJ databases">
        <authorList>
            <person name="Jaros S."/>
            <person name="Januszkiewicz K."/>
            <person name="Wedrychowicz H."/>
        </authorList>
    </citation>
    <scope>NUCLEOTIDE SEQUENCE [LARGE SCALE GENOMIC DNA]</scope>
    <source>
        <strain evidence="3 4">DSM 29589</strain>
    </source>
</reference>
<evidence type="ECO:0000313" key="3">
    <source>
        <dbReference type="EMBL" id="SHM34736.1"/>
    </source>
</evidence>
<feature type="domain" description="UspA" evidence="2">
    <location>
        <begin position="1"/>
        <end position="144"/>
    </location>
</feature>
<dbReference type="OrthoDB" id="5186731at2"/>
<dbReference type="InterPro" id="IPR006016">
    <property type="entry name" value="UspA"/>
</dbReference>
<protein>
    <submittedName>
        <fullName evidence="3">Nucleotide-binding universal stress protein, UspA family</fullName>
    </submittedName>
</protein>
<dbReference type="RefSeq" id="WP_073036731.1">
    <property type="nucleotide sequence ID" value="NZ_BMLR01000014.1"/>
</dbReference>
<dbReference type="InterPro" id="IPR006015">
    <property type="entry name" value="Universal_stress_UspA"/>
</dbReference>
<evidence type="ECO:0000313" key="4">
    <source>
        <dbReference type="Proteomes" id="UP000183974"/>
    </source>
</evidence>
<name>A0A1M7I1Q0_9RHOB</name>
<evidence type="ECO:0000259" key="2">
    <source>
        <dbReference type="Pfam" id="PF00582"/>
    </source>
</evidence>
<dbReference type="Proteomes" id="UP000183974">
    <property type="component" value="Unassembled WGS sequence"/>
</dbReference>
<keyword evidence="4" id="KW-1185">Reference proteome</keyword>
<dbReference type="STRING" id="337701.SAMN05444398_11462"/>
<dbReference type="Gene3D" id="3.40.50.620">
    <property type="entry name" value="HUPs"/>
    <property type="match status" value="1"/>
</dbReference>
<dbReference type="SUPFAM" id="SSF52402">
    <property type="entry name" value="Adenine nucleotide alpha hydrolases-like"/>
    <property type="match status" value="1"/>
</dbReference>
<dbReference type="PANTHER" id="PTHR46268:SF6">
    <property type="entry name" value="UNIVERSAL STRESS PROTEIN UP12"/>
    <property type="match status" value="1"/>
</dbReference>
<dbReference type="PANTHER" id="PTHR46268">
    <property type="entry name" value="STRESS RESPONSE PROTEIN NHAX"/>
    <property type="match status" value="1"/>
</dbReference>
<sequence>MSGKFVVGYDGSEAARRALDFAIERAAAQGGAVLIAHVLEWSPYSFLTPTELEERHKRRREELERAETALMAPVVKEASGKGAEIESVIRYGRIAEVLCEIARENGAGQIFIGRNGHSAWGARVFGSVASALVQTAPVPCTIVP</sequence>
<accession>A0A1M7I1Q0</accession>
<proteinExistence type="inferred from homology"/>
<comment type="similarity">
    <text evidence="1">Belongs to the universal stress protein A family.</text>
</comment>
<evidence type="ECO:0000256" key="1">
    <source>
        <dbReference type="ARBA" id="ARBA00008791"/>
    </source>
</evidence>
<dbReference type="PRINTS" id="PR01438">
    <property type="entry name" value="UNVRSLSTRESS"/>
</dbReference>
<dbReference type="CDD" id="cd00293">
    <property type="entry name" value="USP-like"/>
    <property type="match status" value="1"/>
</dbReference>
<dbReference type="EMBL" id="FRBR01000014">
    <property type="protein sequence ID" value="SHM34736.1"/>
    <property type="molecule type" value="Genomic_DNA"/>
</dbReference>
<dbReference type="AlphaFoldDB" id="A0A1M7I1Q0"/>
<dbReference type="InterPro" id="IPR014729">
    <property type="entry name" value="Rossmann-like_a/b/a_fold"/>
</dbReference>
<gene>
    <name evidence="3" type="ORF">SAMN05444398_11462</name>
</gene>
<organism evidence="3 4">
    <name type="scientific">Roseovarius pacificus</name>
    <dbReference type="NCBI Taxonomy" id="337701"/>
    <lineage>
        <taxon>Bacteria</taxon>
        <taxon>Pseudomonadati</taxon>
        <taxon>Pseudomonadota</taxon>
        <taxon>Alphaproteobacteria</taxon>
        <taxon>Rhodobacterales</taxon>
        <taxon>Roseobacteraceae</taxon>
        <taxon>Roseovarius</taxon>
    </lineage>
</organism>
<dbReference type="Pfam" id="PF00582">
    <property type="entry name" value="Usp"/>
    <property type="match status" value="1"/>
</dbReference>